<dbReference type="RefSeq" id="WP_158261493.1">
    <property type="nucleotide sequence ID" value="NZ_PZFR01000039.1"/>
</dbReference>
<evidence type="ECO:0000313" key="3">
    <source>
        <dbReference type="Proteomes" id="UP000240859"/>
    </source>
</evidence>
<comment type="caution">
    <text evidence="2">The sequence shown here is derived from an EMBL/GenBank/DDBJ whole genome shotgun (WGS) entry which is preliminary data.</text>
</comment>
<keyword evidence="1" id="KW-0812">Transmembrane</keyword>
<sequence>SYSDNKSFGVSSPEILFSFYSGLAIFLISTTGMLFLFQNSASRKSMFLSTVYTMLLGNIICLFVSQAIKWLILLLPGIKITGDLYQYYGHYFASSLLNHTLYFIFIFTLSLFFSSLGILLGTLFSLINKTTKMILLAGVGFITLFIISILNKFNVNIIDKSKFILGANTDNTFSHFTPINPIVFGFIISLILITIYYIVNNRVQTNNIVSNK</sequence>
<feature type="transmembrane region" description="Helical" evidence="1">
    <location>
        <begin position="49"/>
        <end position="68"/>
    </location>
</feature>
<proteinExistence type="predicted"/>
<keyword evidence="1" id="KW-1133">Transmembrane helix</keyword>
<organism evidence="2 3">
    <name type="scientific">Staphylococcus succinus</name>
    <dbReference type="NCBI Taxonomy" id="61015"/>
    <lineage>
        <taxon>Bacteria</taxon>
        <taxon>Bacillati</taxon>
        <taxon>Bacillota</taxon>
        <taxon>Bacilli</taxon>
        <taxon>Bacillales</taxon>
        <taxon>Staphylococcaceae</taxon>
        <taxon>Staphylococcus</taxon>
    </lineage>
</organism>
<dbReference type="EMBL" id="PZFR01000039">
    <property type="protein sequence ID" value="PTI68738.1"/>
    <property type="molecule type" value="Genomic_DNA"/>
</dbReference>
<feature type="transmembrane region" description="Helical" evidence="1">
    <location>
        <begin position="15"/>
        <end position="37"/>
    </location>
</feature>
<keyword evidence="3" id="KW-1185">Reference proteome</keyword>
<evidence type="ECO:0008006" key="4">
    <source>
        <dbReference type="Google" id="ProtNLM"/>
    </source>
</evidence>
<accession>A0ABX5IMG2</accession>
<gene>
    <name evidence="2" type="ORF">BU057_07595</name>
</gene>
<feature type="transmembrane region" description="Helical" evidence="1">
    <location>
        <begin position="179"/>
        <end position="199"/>
    </location>
</feature>
<name>A0ABX5IMG2_9STAP</name>
<dbReference type="Proteomes" id="UP000240859">
    <property type="component" value="Unassembled WGS sequence"/>
</dbReference>
<feature type="non-terminal residue" evidence="2">
    <location>
        <position position="1"/>
    </location>
</feature>
<evidence type="ECO:0000256" key="1">
    <source>
        <dbReference type="SAM" id="Phobius"/>
    </source>
</evidence>
<reference evidence="2 3" key="1">
    <citation type="journal article" date="2016" name="Front. Microbiol.">
        <title>Comprehensive Phylogenetic Analysis of Bovine Non-aureus Staphylococci Species Based on Whole-Genome Sequencing.</title>
        <authorList>
            <person name="Naushad S."/>
            <person name="Barkema H.W."/>
            <person name="Luby C."/>
            <person name="Condas L.A."/>
            <person name="Nobrega D.B."/>
            <person name="Carson D.A."/>
            <person name="De Buck J."/>
        </authorList>
    </citation>
    <scope>NUCLEOTIDE SEQUENCE [LARGE SCALE GENOMIC DNA]</scope>
    <source>
        <strain evidence="2 3">SNUC 1084</strain>
    </source>
</reference>
<keyword evidence="1" id="KW-0472">Membrane</keyword>
<protein>
    <recommendedName>
        <fullName evidence="4">ABC transporter permease</fullName>
    </recommendedName>
</protein>
<evidence type="ECO:0000313" key="2">
    <source>
        <dbReference type="EMBL" id="PTI68738.1"/>
    </source>
</evidence>
<feature type="transmembrane region" description="Helical" evidence="1">
    <location>
        <begin position="101"/>
        <end position="127"/>
    </location>
</feature>
<feature type="transmembrane region" description="Helical" evidence="1">
    <location>
        <begin position="134"/>
        <end position="153"/>
    </location>
</feature>